<dbReference type="Gene3D" id="1.10.443.10">
    <property type="entry name" value="Intergrase catalytic core"/>
    <property type="match status" value="1"/>
</dbReference>
<dbReference type="Gene3D" id="1.10.150.130">
    <property type="match status" value="1"/>
</dbReference>
<dbReference type="EMBL" id="JBBPIX010000001">
    <property type="protein sequence ID" value="MEK6462749.1"/>
    <property type="molecule type" value="Genomic_DNA"/>
</dbReference>
<dbReference type="InterPro" id="IPR002104">
    <property type="entry name" value="Integrase_catalytic"/>
</dbReference>
<comment type="caution">
    <text evidence="10">The sequence shown here is derived from an EMBL/GenBank/DDBJ whole genome shotgun (WGS) entry which is preliminary data.</text>
</comment>
<evidence type="ECO:0000259" key="8">
    <source>
        <dbReference type="PROSITE" id="PS51898"/>
    </source>
</evidence>
<dbReference type="Proteomes" id="UP001367513">
    <property type="component" value="Unassembled WGS sequence"/>
</dbReference>
<dbReference type="InterPro" id="IPR000524">
    <property type="entry name" value="Tscrpt_reg_HTH_GntR"/>
</dbReference>
<evidence type="ECO:0000256" key="4">
    <source>
        <dbReference type="ARBA" id="ARBA00023163"/>
    </source>
</evidence>
<dbReference type="InterPro" id="IPR010998">
    <property type="entry name" value="Integrase_recombinase_N"/>
</dbReference>
<dbReference type="InterPro" id="IPR036388">
    <property type="entry name" value="WH-like_DNA-bd_sf"/>
</dbReference>
<comment type="similarity">
    <text evidence="1">Belongs to the 'phage' integrase family.</text>
</comment>
<sequence length="596" mass="65270">MAPRDQRRRSPRGAIDVLPSGARRVRVHAGTDPVTKKKHRLIEVVPAGPDVEARAEAVRARLVQEVAERRNPRTAATIEQLLDRYLEQFDGAASTRTLYRGYVRNHVLPLLGTVKVAQLDPETLDSYYAELRRCRDHCDGSRRTDHRTRRPHDCDDRCGPHRCCPLSASTVRHIHFILSGAFRKAVRWRWITTSPIGQAEPPPASKPNPQPPTAAQAAAIVSAAWEDPDWGALVWTAMTTGARRGELCAVRWSAVVLDEGRETLWLRRAIAKGEDGRPVEGALKTHQQRRIALDQETATVLREHRRRYERQAESLGLTPNPDGFVFGRSPDGADFVLPDSVTQRYERLAKRLGIGTTFHKLRHYSATELIVAGVDLRTVAGRLGHGSGGVTTLRTYTAWVSEADQRAAVGIGAGMPARPVEGEPVMRAPRHPYELVAAAVARRIESGELAAREPIPTAEELAAEHAVSLSTARRAVGVLRATGYIVEGAGRPLVAARAPHAPQQPELEPSPAVSPAPLASAYWTLTARGPDGVRYPPRVVAGSLADLDGFRGHLLGIARIEDPGNTDTGESWIGRYELEVAPVDPASPLAPMTLRW</sequence>
<feature type="domain" description="Core-binding (CB)" evidence="9">
    <location>
        <begin position="76"/>
        <end position="186"/>
    </location>
</feature>
<dbReference type="Pfam" id="PF00392">
    <property type="entry name" value="GntR"/>
    <property type="match status" value="1"/>
</dbReference>
<evidence type="ECO:0000259" key="9">
    <source>
        <dbReference type="PROSITE" id="PS51900"/>
    </source>
</evidence>
<dbReference type="CDD" id="cd01189">
    <property type="entry name" value="INT_ICEBs1_C_like"/>
    <property type="match status" value="1"/>
</dbReference>
<keyword evidence="5" id="KW-0233">DNA recombination</keyword>
<proteinExistence type="inferred from homology"/>
<dbReference type="InterPro" id="IPR044068">
    <property type="entry name" value="CB"/>
</dbReference>
<accession>A0ABU9AAH6</accession>
<keyword evidence="2" id="KW-0805">Transcription regulation</keyword>
<name>A0ABU9AAH6_PSEA5</name>
<dbReference type="Gene3D" id="1.10.10.10">
    <property type="entry name" value="Winged helix-like DNA-binding domain superfamily/Winged helix DNA-binding domain"/>
    <property type="match status" value="1"/>
</dbReference>
<evidence type="ECO:0000256" key="3">
    <source>
        <dbReference type="ARBA" id="ARBA00023125"/>
    </source>
</evidence>
<dbReference type="PROSITE" id="PS51900">
    <property type="entry name" value="CB"/>
    <property type="match status" value="1"/>
</dbReference>
<dbReference type="InterPro" id="IPR050090">
    <property type="entry name" value="Tyrosine_recombinase_XerCD"/>
</dbReference>
<keyword evidence="11" id="KW-1185">Reference proteome</keyword>
<evidence type="ECO:0000256" key="6">
    <source>
        <dbReference type="PROSITE-ProRule" id="PRU01248"/>
    </source>
</evidence>
<gene>
    <name evidence="10" type="ORF">WG925_03255</name>
</gene>
<dbReference type="InterPro" id="IPR011010">
    <property type="entry name" value="DNA_brk_join_enz"/>
</dbReference>
<dbReference type="PANTHER" id="PTHR30349">
    <property type="entry name" value="PHAGE INTEGRASE-RELATED"/>
    <property type="match status" value="1"/>
</dbReference>
<dbReference type="InterPro" id="IPR036390">
    <property type="entry name" value="WH_DNA-bd_sf"/>
</dbReference>
<dbReference type="PANTHER" id="PTHR30349:SF41">
    <property type="entry name" value="INTEGRASE_RECOMBINASE PROTEIN MJ0367-RELATED"/>
    <property type="match status" value="1"/>
</dbReference>
<keyword evidence="4" id="KW-0804">Transcription</keyword>
<dbReference type="Pfam" id="PF00589">
    <property type="entry name" value="Phage_integrase"/>
    <property type="match status" value="1"/>
</dbReference>
<evidence type="ECO:0000313" key="11">
    <source>
        <dbReference type="Proteomes" id="UP001367513"/>
    </source>
</evidence>
<feature type="domain" description="HTH gntR-type" evidence="7">
    <location>
        <begin position="430"/>
        <end position="498"/>
    </location>
</feature>
<reference evidence="10 11" key="1">
    <citation type="submission" date="2024-03" db="EMBL/GenBank/DDBJ databases">
        <title>Draft genome sequence of Pseudonocardia carboxydivorans JCM 14827.</title>
        <authorList>
            <person name="Duangmal K."/>
        </authorList>
    </citation>
    <scope>NUCLEOTIDE SEQUENCE [LARGE SCALE GENOMIC DNA]</scope>
    <source>
        <strain evidence="10 11">JCM 14827</strain>
    </source>
</reference>
<keyword evidence="3 6" id="KW-0238">DNA-binding</keyword>
<dbReference type="PROSITE" id="PS50949">
    <property type="entry name" value="HTH_GNTR"/>
    <property type="match status" value="1"/>
</dbReference>
<evidence type="ECO:0000313" key="10">
    <source>
        <dbReference type="EMBL" id="MEK6462749.1"/>
    </source>
</evidence>
<dbReference type="SUPFAM" id="SSF56349">
    <property type="entry name" value="DNA breaking-rejoining enzymes"/>
    <property type="match status" value="1"/>
</dbReference>
<evidence type="ECO:0000256" key="2">
    <source>
        <dbReference type="ARBA" id="ARBA00023015"/>
    </source>
</evidence>
<evidence type="ECO:0000259" key="7">
    <source>
        <dbReference type="PROSITE" id="PS50949"/>
    </source>
</evidence>
<evidence type="ECO:0000256" key="1">
    <source>
        <dbReference type="ARBA" id="ARBA00008857"/>
    </source>
</evidence>
<dbReference type="PROSITE" id="PS51898">
    <property type="entry name" value="TYR_RECOMBINASE"/>
    <property type="match status" value="1"/>
</dbReference>
<dbReference type="RefSeq" id="WP_346105845.1">
    <property type="nucleotide sequence ID" value="NZ_BAAAOD010000047.1"/>
</dbReference>
<dbReference type="SUPFAM" id="SSF46785">
    <property type="entry name" value="Winged helix' DNA-binding domain"/>
    <property type="match status" value="1"/>
</dbReference>
<organism evidence="10 11">
    <name type="scientific">Pseudonocardia alni subsp. carboxydivorans</name>
    <dbReference type="NCBI Taxonomy" id="415010"/>
    <lineage>
        <taxon>Bacteria</taxon>
        <taxon>Bacillati</taxon>
        <taxon>Actinomycetota</taxon>
        <taxon>Actinomycetes</taxon>
        <taxon>Pseudonocardiales</taxon>
        <taxon>Pseudonocardiaceae</taxon>
        <taxon>Pseudonocardia</taxon>
    </lineage>
</organism>
<feature type="domain" description="Tyr recombinase" evidence="8">
    <location>
        <begin position="207"/>
        <end position="410"/>
    </location>
</feature>
<protein>
    <submittedName>
        <fullName evidence="10">Tyrosine-type recombinase/integrase</fullName>
    </submittedName>
</protein>
<evidence type="ECO:0000256" key="5">
    <source>
        <dbReference type="ARBA" id="ARBA00023172"/>
    </source>
</evidence>
<dbReference type="InterPro" id="IPR013762">
    <property type="entry name" value="Integrase-like_cat_sf"/>
</dbReference>